<evidence type="ECO:0000256" key="4">
    <source>
        <dbReference type="ARBA" id="ARBA00023163"/>
    </source>
</evidence>
<feature type="domain" description="HTH lacI-type" evidence="5">
    <location>
        <begin position="17"/>
        <end position="71"/>
    </location>
</feature>
<comment type="caution">
    <text evidence="6">The sequence shown here is derived from an EMBL/GenBank/DDBJ whole genome shotgun (WGS) entry which is preliminary data.</text>
</comment>
<dbReference type="EMBL" id="VMBG01000001">
    <property type="protein sequence ID" value="TSJ78529.1"/>
    <property type="molecule type" value="Genomic_DNA"/>
</dbReference>
<evidence type="ECO:0000256" key="2">
    <source>
        <dbReference type="ARBA" id="ARBA00023015"/>
    </source>
</evidence>
<dbReference type="PROSITE" id="PS50932">
    <property type="entry name" value="HTH_LACI_2"/>
    <property type="match status" value="1"/>
</dbReference>
<name>A0A556QPH3_9BACT</name>
<proteinExistence type="predicted"/>
<keyword evidence="3" id="KW-0238">DNA-binding</keyword>
<dbReference type="InterPro" id="IPR028082">
    <property type="entry name" value="Peripla_BP_I"/>
</dbReference>
<dbReference type="GO" id="GO:0000976">
    <property type="term" value="F:transcription cis-regulatory region binding"/>
    <property type="evidence" value="ECO:0007669"/>
    <property type="project" value="TreeGrafter"/>
</dbReference>
<dbReference type="SMART" id="SM00354">
    <property type="entry name" value="HTH_LACI"/>
    <property type="match status" value="1"/>
</dbReference>
<keyword evidence="7" id="KW-1185">Reference proteome</keyword>
<dbReference type="GO" id="GO:0003700">
    <property type="term" value="F:DNA-binding transcription factor activity"/>
    <property type="evidence" value="ECO:0007669"/>
    <property type="project" value="TreeGrafter"/>
</dbReference>
<evidence type="ECO:0000256" key="3">
    <source>
        <dbReference type="ARBA" id="ARBA00023125"/>
    </source>
</evidence>
<evidence type="ECO:0000259" key="5">
    <source>
        <dbReference type="PROSITE" id="PS50932"/>
    </source>
</evidence>
<sequence>MSHRHRFVFIFPVSDAPTIRDLADKLGLGKSTVQRALAGLSGISPATARRVQAVAAEMGYRPDPLFSSLAMQRSRSRRHTLEIAYLRSSNARGGLNPFEQVKAHAFPLGYDVQMIDPEALGVGKRLMKVLYHRGNVGVIVAPVNPSCHEAILANTQLPVVCCGRIDPLPLHTVQPDITDHVRVVWRHIRAAGYSRIGPAIAQHTPAVEDDIDRLGAVLACQLELRTKDRIPPLLTPLPDHASLVAWFRRHKPDAILGFSAGQYYALKQAGIDMSRIGFASLHASHDVYTVNIAGTEELNDSVAQEAVHLLDQFIRRRAVGLPREPLHLLIPGRWKPGSSLPNKARRNLASA</sequence>
<organism evidence="6 7">
    <name type="scientific">Rariglobus hedericola</name>
    <dbReference type="NCBI Taxonomy" id="2597822"/>
    <lineage>
        <taxon>Bacteria</taxon>
        <taxon>Pseudomonadati</taxon>
        <taxon>Verrucomicrobiota</taxon>
        <taxon>Opitutia</taxon>
        <taxon>Opitutales</taxon>
        <taxon>Opitutaceae</taxon>
        <taxon>Rariglobus</taxon>
    </lineage>
</organism>
<accession>A0A556QPH3</accession>
<evidence type="ECO:0000256" key="1">
    <source>
        <dbReference type="ARBA" id="ARBA00022491"/>
    </source>
</evidence>
<dbReference type="Pfam" id="PF00356">
    <property type="entry name" value="LacI"/>
    <property type="match status" value="1"/>
</dbReference>
<dbReference type="PANTHER" id="PTHR30146">
    <property type="entry name" value="LACI-RELATED TRANSCRIPTIONAL REPRESSOR"/>
    <property type="match status" value="1"/>
</dbReference>
<protein>
    <submittedName>
        <fullName evidence="6">LacI family transcriptional regulator</fullName>
    </submittedName>
</protein>
<dbReference type="InterPro" id="IPR000843">
    <property type="entry name" value="HTH_LacI"/>
</dbReference>
<reference evidence="6 7" key="1">
    <citation type="submission" date="2019-07" db="EMBL/GenBank/DDBJ databases">
        <title>Description of 53C-WASEF.</title>
        <authorList>
            <person name="Pitt A."/>
            <person name="Hahn M.W."/>
        </authorList>
    </citation>
    <scope>NUCLEOTIDE SEQUENCE [LARGE SCALE GENOMIC DNA]</scope>
    <source>
        <strain evidence="6 7">53C-WASEF</strain>
    </source>
</reference>
<dbReference type="PANTHER" id="PTHR30146:SF148">
    <property type="entry name" value="HTH-TYPE TRANSCRIPTIONAL REPRESSOR PURR-RELATED"/>
    <property type="match status" value="1"/>
</dbReference>
<dbReference type="AlphaFoldDB" id="A0A556QPH3"/>
<dbReference type="Gene3D" id="1.10.260.40">
    <property type="entry name" value="lambda repressor-like DNA-binding domains"/>
    <property type="match status" value="1"/>
</dbReference>
<dbReference type="Gene3D" id="3.40.50.2300">
    <property type="match status" value="2"/>
</dbReference>
<evidence type="ECO:0000313" key="7">
    <source>
        <dbReference type="Proteomes" id="UP000315648"/>
    </source>
</evidence>
<keyword evidence="1" id="KW-0678">Repressor</keyword>
<gene>
    <name evidence="6" type="ORF">FPL22_04310</name>
</gene>
<dbReference type="CDD" id="cd01392">
    <property type="entry name" value="HTH_LacI"/>
    <property type="match status" value="1"/>
</dbReference>
<dbReference type="OrthoDB" id="667031at2"/>
<keyword evidence="2" id="KW-0805">Transcription regulation</keyword>
<evidence type="ECO:0000313" key="6">
    <source>
        <dbReference type="EMBL" id="TSJ78529.1"/>
    </source>
</evidence>
<dbReference type="InterPro" id="IPR010982">
    <property type="entry name" value="Lambda_DNA-bd_dom_sf"/>
</dbReference>
<dbReference type="SUPFAM" id="SSF47413">
    <property type="entry name" value="lambda repressor-like DNA-binding domains"/>
    <property type="match status" value="1"/>
</dbReference>
<dbReference type="SUPFAM" id="SSF53822">
    <property type="entry name" value="Periplasmic binding protein-like I"/>
    <property type="match status" value="1"/>
</dbReference>
<dbReference type="Proteomes" id="UP000315648">
    <property type="component" value="Unassembled WGS sequence"/>
</dbReference>
<keyword evidence="4" id="KW-0804">Transcription</keyword>